<dbReference type="RefSeq" id="WP_267543165.1">
    <property type="nucleotide sequence ID" value="NZ_JALAOH010000047.1"/>
</dbReference>
<comment type="caution">
    <text evidence="1">The sequence shown here is derived from an EMBL/GenBank/DDBJ whole genome shotgun (WGS) entry which is preliminary data.</text>
</comment>
<proteinExistence type="predicted"/>
<accession>A0AAP3CM88</accession>
<sequence>MTRKYIVIFKDKDPVVLLVKDDVNRPNNPDCDSVLHLWVAENYGNQEYDYHEISACDHYEI</sequence>
<organism evidence="1 2">
    <name type="scientific">Bacillus vallismortis</name>
    <dbReference type="NCBI Taxonomy" id="72361"/>
    <lineage>
        <taxon>Bacteria</taxon>
        <taxon>Bacillati</taxon>
        <taxon>Bacillota</taxon>
        <taxon>Bacilli</taxon>
        <taxon>Bacillales</taxon>
        <taxon>Bacillaceae</taxon>
        <taxon>Bacillus</taxon>
    </lineage>
</organism>
<gene>
    <name evidence="1" type="ORF">MOC71_15180</name>
</gene>
<evidence type="ECO:0000313" key="1">
    <source>
        <dbReference type="EMBL" id="MCY8318045.1"/>
    </source>
</evidence>
<dbReference type="AlphaFoldDB" id="A0AAP3CM88"/>
<dbReference type="EMBL" id="JALAOH010000047">
    <property type="protein sequence ID" value="MCY8318045.1"/>
    <property type="molecule type" value="Genomic_DNA"/>
</dbReference>
<name>A0AAP3CM88_BACVA</name>
<dbReference type="Proteomes" id="UP001067121">
    <property type="component" value="Unassembled WGS sequence"/>
</dbReference>
<protein>
    <submittedName>
        <fullName evidence="1">Uncharacterized protein</fullName>
    </submittedName>
</protein>
<evidence type="ECO:0000313" key="2">
    <source>
        <dbReference type="Proteomes" id="UP001067121"/>
    </source>
</evidence>
<reference evidence="1" key="1">
    <citation type="submission" date="2022-02" db="EMBL/GenBank/DDBJ databases">
        <title>Crop Bioprotection Bacillus Genome Sequencing.</title>
        <authorList>
            <person name="Dunlap C."/>
        </authorList>
    </citation>
    <scope>NUCLEOTIDE SEQUENCE</scope>
    <source>
        <strain evidence="1">98-1</strain>
    </source>
</reference>